<accession>A0AAW1TXQ3</accession>
<evidence type="ECO:0008006" key="6">
    <source>
        <dbReference type="Google" id="ProtNLM"/>
    </source>
</evidence>
<feature type="domain" description="Cilia- and flagella-associated protein 61 N-terminal" evidence="2">
    <location>
        <begin position="28"/>
        <end position="279"/>
    </location>
</feature>
<evidence type="ECO:0000313" key="4">
    <source>
        <dbReference type="EMBL" id="KAK9873375.1"/>
    </source>
</evidence>
<organism evidence="4 5">
    <name type="scientific">Henosepilachna vigintioctopunctata</name>
    <dbReference type="NCBI Taxonomy" id="420089"/>
    <lineage>
        <taxon>Eukaryota</taxon>
        <taxon>Metazoa</taxon>
        <taxon>Ecdysozoa</taxon>
        <taxon>Arthropoda</taxon>
        <taxon>Hexapoda</taxon>
        <taxon>Insecta</taxon>
        <taxon>Pterygota</taxon>
        <taxon>Neoptera</taxon>
        <taxon>Endopterygota</taxon>
        <taxon>Coleoptera</taxon>
        <taxon>Polyphaga</taxon>
        <taxon>Cucujiformia</taxon>
        <taxon>Coccinelloidea</taxon>
        <taxon>Coccinellidae</taxon>
        <taxon>Epilachninae</taxon>
        <taxon>Epilachnini</taxon>
        <taxon>Henosepilachna</taxon>
    </lineage>
</organism>
<dbReference type="PANTHER" id="PTHR21178">
    <property type="entry name" value="CILIA- AND FLAGELLA-ASSOCIATED PROTEIN 61"/>
    <property type="match status" value="1"/>
</dbReference>
<feature type="domain" description="CFAP61 dimerisation" evidence="3">
    <location>
        <begin position="1097"/>
        <end position="1215"/>
    </location>
</feature>
<gene>
    <name evidence="4" type="ORF">WA026_022182</name>
</gene>
<proteinExistence type="predicted"/>
<keyword evidence="5" id="KW-1185">Reference proteome</keyword>
<dbReference type="Pfam" id="PF23150">
    <property type="entry name" value="CFAP61_dimer"/>
    <property type="match status" value="1"/>
</dbReference>
<dbReference type="Gene3D" id="3.50.50.60">
    <property type="entry name" value="FAD/NAD(P)-binding domain"/>
    <property type="match status" value="2"/>
</dbReference>
<dbReference type="InterPro" id="IPR032151">
    <property type="entry name" value="CFAP61_N"/>
</dbReference>
<dbReference type="Pfam" id="PF16092">
    <property type="entry name" value="CFAP61_N"/>
    <property type="match status" value="1"/>
</dbReference>
<protein>
    <recommendedName>
        <fullName evidence="6">Cilia- and flagella-associated protein 61 N-terminal domain-containing protein</fullName>
    </recommendedName>
</protein>
<dbReference type="InterPro" id="IPR056299">
    <property type="entry name" value="CFAP61_dimer"/>
</dbReference>
<dbReference type="EMBL" id="JARQZJ010000018">
    <property type="protein sequence ID" value="KAK9873375.1"/>
    <property type="molecule type" value="Genomic_DNA"/>
</dbReference>
<dbReference type="InterPro" id="IPR038884">
    <property type="entry name" value="CFAP61"/>
</dbReference>
<dbReference type="Proteomes" id="UP001431783">
    <property type="component" value="Unassembled WGS sequence"/>
</dbReference>
<evidence type="ECO:0000259" key="3">
    <source>
        <dbReference type="Pfam" id="PF23150"/>
    </source>
</evidence>
<evidence type="ECO:0000259" key="2">
    <source>
        <dbReference type="Pfam" id="PF16092"/>
    </source>
</evidence>
<sequence length="1319" mass="152214">MSIHSNKAKNMMAYWILNQGRILTTHNVKRLSMHHVQRIAALKNRITDSLFGDLDIYHTIYNSYVTLGIEDDGNLVGAVCFDIHPSIKSLPPWCWERWARKIFHIDLLTPMNTKWINFLAFDVKYITCFLTPMLEVMFSEDRELEYIVFAIPPGINIATFLTESASRIGPKNYYTLHDVTTLGLLSRQEFFKKYKIRKAVEEDNDDIVAIIDQSSTRLKQLYGEYYISELLSRIEKSTRQIVVAEYNGYAVAVLIVNEEVNYDILNESFEVGPFHGFRKVHEDDEYTTHAADTSHQPSIVKEDSLFDNLSLEAPIYSDIMSIESRASSEEEKGSEESEYSTYSESSSEDLWTIDPSLDLSTLLMKREETSLEYFDLTGFFKTGSRSSLLSTCLLNTVGGDSNYASPMQGRLSSRTSLSEVKTIRQDILKKIIHCPKFYGEPNAFALEVLVTQPGHEQAIPRLLRASFECFKNKNYCLLCAPSTDVSYNLLDNFVRVTPRNHSTFPHDLYVLHRNTVNCEMKVRLSTEDDHPYVLEFLKQMLKEMDITRQYLDAVENPDSPYMALIMICQNQIIGLAVISEHVDLNYLFAHYTLYEWVDDDTHGVGSVGVLENLLIYPVFQKSCKFFLNEIHRLADFSLLVYSVEYKDLDIMLSDRHVLNCIQYLTPVRPRYLPEYDANFIEESIFPPKCVTETRDVFALFISMVRLTGVKRVEINTRLVVIGTGDTATAFLETLVCGSRPDLLVTFTNITVVSPHGLPFYKEDTSTKGMSPLTSGFTIYHRVLQMYLRINVNIVHGVLTAIKRKKKIIIVNEVTHVPYDYLILFCGEQYKLPTMKLKGRKTTTDFPDNFFTINTDNDVVQVFNRIETYKKDFMNKKVMKNDYVIVYGKDLRAVACLASLIEHGIPTHVLALVEPNTIQYFCSDNPESSNLVFTDPEIAEAVNRIIENLGVRVLRGYVLNDWKLEENNKVSKIELVSNTKPIHLGCKFMFMYADKSISNKTYAAIQKAGLVFDGRLVIDARFCTNDPCIFAAGSLTKYSRKYHAEYKSHIYYNANEVGEKIALQFREMLIPEQFRKYERQVVKTEVPEKMMQVETSLPEFRKPIVTYCWLPGDVYYLNVAAPGKQVPVEFMMASDNYGRLLITGDCDNLERQGYFKLYINQNQTVESICCLHKEPMDVINLVNVWGKHVTLLNEILIRFKTSMINDLFEFFKEPFLTGIVYDKFPSLMAEVRQEFLRREVTDDKSIADVIMEMYEDNDWTDMTEHDNYEVNCLVRDNNLISDIEEKIVQYVQKNNVHLPMYAYPNLVRRILQRQSMSSTK</sequence>
<reference evidence="4 5" key="1">
    <citation type="submission" date="2023-03" db="EMBL/GenBank/DDBJ databases">
        <title>Genome insight into feeding habits of ladybird beetles.</title>
        <authorList>
            <person name="Li H.-S."/>
            <person name="Huang Y.-H."/>
            <person name="Pang H."/>
        </authorList>
    </citation>
    <scope>NUCLEOTIDE SEQUENCE [LARGE SCALE GENOMIC DNA]</scope>
    <source>
        <strain evidence="4">SYSU_2023b</strain>
        <tissue evidence="4">Whole body</tissue>
    </source>
</reference>
<name>A0AAW1TXQ3_9CUCU</name>
<comment type="caution">
    <text evidence="4">The sequence shown here is derived from an EMBL/GenBank/DDBJ whole genome shotgun (WGS) entry which is preliminary data.</text>
</comment>
<evidence type="ECO:0000256" key="1">
    <source>
        <dbReference type="SAM" id="MobiDB-lite"/>
    </source>
</evidence>
<feature type="region of interest" description="Disordered" evidence="1">
    <location>
        <begin position="324"/>
        <end position="345"/>
    </location>
</feature>
<dbReference type="InterPro" id="IPR036188">
    <property type="entry name" value="FAD/NAD-bd_sf"/>
</dbReference>
<feature type="compositionally biased region" description="Basic and acidic residues" evidence="1">
    <location>
        <begin position="326"/>
        <end position="335"/>
    </location>
</feature>
<evidence type="ECO:0000313" key="5">
    <source>
        <dbReference type="Proteomes" id="UP001431783"/>
    </source>
</evidence>
<dbReference type="PANTHER" id="PTHR21178:SF8">
    <property type="entry name" value="CILIA- AND FLAGELLA-ASSOCIATED PROTEIN 61"/>
    <property type="match status" value="1"/>
</dbReference>
<dbReference type="SUPFAM" id="SSF51905">
    <property type="entry name" value="FAD/NAD(P)-binding domain"/>
    <property type="match status" value="2"/>
</dbReference>